<sequence length="483" mass="51716">MPLSIRITTLAVVSLLALAAGCAPTEATTPATSPAGDGDVASSPPEEPWQRELVSKCLPVAVDWRVLHLGKHGWYVGAGVLLHEAGYALVNAHVYLVPGAGLPMVHLSDDSWRSCRVMAYSPESDLCVVKFETGPPLEPTVIADLNAPAPGQDVLVFGQPRAKLQTHAWASIRRLNADHEERMELVGGNIRKGFSGGPVFNRAGELVGVVNAIDVDEEGVAKALPVGRLRRELRYDLNDEGQYPFQLGIGLWSAREPKVIAVTGGSPAQQAGVKLDDVLVRIGDVRIGDSLHYYVALMELSSTDPVDIVVRRDGRELTLTASPAARAALDPVAPVRPGLRARIISGPQGPAFDFDSREPTLTKLVPSIGVDRITGQPAGFTVRFDGYVSVPATGEYTFAIEADQGGKVFIGGHQVAVRDALTGPQGESTPIRMKAGMHPIIVDFFWITGRKTLQVTYEGPNLPRQPIGPKALFTPYTPPAPQE</sequence>
<dbReference type="Pfam" id="PF07691">
    <property type="entry name" value="PA14"/>
    <property type="match status" value="1"/>
</dbReference>
<dbReference type="InterPro" id="IPR036034">
    <property type="entry name" value="PDZ_sf"/>
</dbReference>
<dbReference type="InterPro" id="IPR051201">
    <property type="entry name" value="Chloro_Bact_Ser_Proteases"/>
</dbReference>
<dbReference type="GO" id="GO:0006508">
    <property type="term" value="P:proteolysis"/>
    <property type="evidence" value="ECO:0007669"/>
    <property type="project" value="UniProtKB-KW"/>
</dbReference>
<dbReference type="AlphaFoldDB" id="A0A0F9X2K1"/>
<gene>
    <name evidence="5" type="ORF">LCGC14_0276770</name>
</gene>
<dbReference type="Gene3D" id="2.40.10.120">
    <property type="match status" value="1"/>
</dbReference>
<evidence type="ECO:0000256" key="1">
    <source>
        <dbReference type="ARBA" id="ARBA00022670"/>
    </source>
</evidence>
<keyword evidence="1" id="KW-0645">Protease</keyword>
<dbReference type="SUPFAM" id="SSF56988">
    <property type="entry name" value="Anthrax protective antigen"/>
    <property type="match status" value="1"/>
</dbReference>
<evidence type="ECO:0000259" key="4">
    <source>
        <dbReference type="PROSITE" id="PS51820"/>
    </source>
</evidence>
<evidence type="ECO:0000256" key="3">
    <source>
        <dbReference type="SAM" id="MobiDB-lite"/>
    </source>
</evidence>
<dbReference type="Gene3D" id="2.60.120.380">
    <property type="match status" value="1"/>
</dbReference>
<dbReference type="EMBL" id="LAZR01000156">
    <property type="protein sequence ID" value="KKN85693.1"/>
    <property type="molecule type" value="Genomic_DNA"/>
</dbReference>
<dbReference type="InterPro" id="IPR011658">
    <property type="entry name" value="PA14_dom"/>
</dbReference>
<feature type="region of interest" description="Disordered" evidence="3">
    <location>
        <begin position="27"/>
        <end position="46"/>
    </location>
</feature>
<evidence type="ECO:0000313" key="5">
    <source>
        <dbReference type="EMBL" id="KKN85693.1"/>
    </source>
</evidence>
<dbReference type="PROSITE" id="PS51257">
    <property type="entry name" value="PROKAR_LIPOPROTEIN"/>
    <property type="match status" value="1"/>
</dbReference>
<evidence type="ECO:0000256" key="2">
    <source>
        <dbReference type="ARBA" id="ARBA00022801"/>
    </source>
</evidence>
<dbReference type="SMART" id="SM00758">
    <property type="entry name" value="PA14"/>
    <property type="match status" value="1"/>
</dbReference>
<feature type="domain" description="PA14" evidence="4">
    <location>
        <begin position="334"/>
        <end position="471"/>
    </location>
</feature>
<dbReference type="Pfam" id="PF13365">
    <property type="entry name" value="Trypsin_2"/>
    <property type="match status" value="1"/>
</dbReference>
<dbReference type="PANTHER" id="PTHR43343:SF3">
    <property type="entry name" value="PROTEASE DO-LIKE 8, CHLOROPLASTIC"/>
    <property type="match status" value="1"/>
</dbReference>
<accession>A0A0F9X2K1</accession>
<dbReference type="SUPFAM" id="SSF50156">
    <property type="entry name" value="PDZ domain-like"/>
    <property type="match status" value="1"/>
</dbReference>
<dbReference type="PROSITE" id="PS51820">
    <property type="entry name" value="PA14"/>
    <property type="match status" value="1"/>
</dbReference>
<dbReference type="InterPro" id="IPR009003">
    <property type="entry name" value="Peptidase_S1_PA"/>
</dbReference>
<name>A0A0F9X2K1_9ZZZZ</name>
<keyword evidence="2" id="KW-0378">Hydrolase</keyword>
<dbReference type="SUPFAM" id="SSF50494">
    <property type="entry name" value="Trypsin-like serine proteases"/>
    <property type="match status" value="1"/>
</dbReference>
<dbReference type="GO" id="GO:0008233">
    <property type="term" value="F:peptidase activity"/>
    <property type="evidence" value="ECO:0007669"/>
    <property type="project" value="UniProtKB-KW"/>
</dbReference>
<dbReference type="SMART" id="SM00228">
    <property type="entry name" value="PDZ"/>
    <property type="match status" value="1"/>
</dbReference>
<dbReference type="PANTHER" id="PTHR43343">
    <property type="entry name" value="PEPTIDASE S12"/>
    <property type="match status" value="1"/>
</dbReference>
<dbReference type="Gene3D" id="2.30.42.10">
    <property type="match status" value="1"/>
</dbReference>
<proteinExistence type="predicted"/>
<comment type="caution">
    <text evidence="5">The sequence shown here is derived from an EMBL/GenBank/DDBJ whole genome shotgun (WGS) entry which is preliminary data.</text>
</comment>
<dbReference type="Pfam" id="PF13180">
    <property type="entry name" value="PDZ_2"/>
    <property type="match status" value="1"/>
</dbReference>
<dbReference type="InterPro" id="IPR037524">
    <property type="entry name" value="PA14/GLEYA"/>
</dbReference>
<organism evidence="5">
    <name type="scientific">marine sediment metagenome</name>
    <dbReference type="NCBI Taxonomy" id="412755"/>
    <lineage>
        <taxon>unclassified sequences</taxon>
        <taxon>metagenomes</taxon>
        <taxon>ecological metagenomes</taxon>
    </lineage>
</organism>
<protein>
    <recommendedName>
        <fullName evidence="4">PA14 domain-containing protein</fullName>
    </recommendedName>
</protein>
<reference evidence="5" key="1">
    <citation type="journal article" date="2015" name="Nature">
        <title>Complex archaea that bridge the gap between prokaryotes and eukaryotes.</title>
        <authorList>
            <person name="Spang A."/>
            <person name="Saw J.H."/>
            <person name="Jorgensen S.L."/>
            <person name="Zaremba-Niedzwiedzka K."/>
            <person name="Martijn J."/>
            <person name="Lind A.E."/>
            <person name="van Eijk R."/>
            <person name="Schleper C."/>
            <person name="Guy L."/>
            <person name="Ettema T.J."/>
        </authorList>
    </citation>
    <scope>NUCLEOTIDE SEQUENCE</scope>
</reference>
<dbReference type="InterPro" id="IPR001478">
    <property type="entry name" value="PDZ"/>
</dbReference>